<dbReference type="GO" id="GO:0006269">
    <property type="term" value="P:DNA replication, synthesis of primer"/>
    <property type="evidence" value="ECO:0007669"/>
    <property type="project" value="UniProtKB-KW"/>
</dbReference>
<sequence length="448" mass="49202">MTKKPPPQDVGAERALLTTLCAPGAEEAAARLVPGLQREDFMVPAHQVILEALRALLKTGIEISLVSILHELEAHGQANRVGGVAGLADILGAEEVARPEVLVDILQAHRRRREVMRWAHQAYLRAEDTTDDPEGILHDTQAEMARISRDGRRDEGESWEEILVQMAAHQPFRRPGPERGGWWGIPSLDETCPIPAGEFTTLGARPGIGKTALLTQIAIESARRGIKVLVLTLELPKLTMRARLASYLAHISVTALKRGDYQSSHIDAVGLQANVLEMGRTHALPAGIPWAKIEALIRFEQARHGIELVLLDQFDKIGRPPVGRGSSEAYAFGAVSTSILEVSKDLGIGFVLLCQLKGDAQDREPTLSDHADSDRPAKDAGVILHLWRAKNGEVKAKLHKHRDGSYVGKVFSLDFDGRTQHFRDLVQESSLTSQPAQPRLYKPEDMPL</sequence>
<organism evidence="14 15">
    <name type="scientific">Mesoterricola sediminis</name>
    <dbReference type="NCBI Taxonomy" id="2927980"/>
    <lineage>
        <taxon>Bacteria</taxon>
        <taxon>Pseudomonadati</taxon>
        <taxon>Acidobacteriota</taxon>
        <taxon>Holophagae</taxon>
        <taxon>Holophagales</taxon>
        <taxon>Holophagaceae</taxon>
        <taxon>Mesoterricola</taxon>
    </lineage>
</organism>
<protein>
    <recommendedName>
        <fullName evidence="10">DNA 5'-3' helicase</fullName>
        <ecNumber evidence="10">5.6.2.3</ecNumber>
    </recommendedName>
</protein>
<evidence type="ECO:0000256" key="4">
    <source>
        <dbReference type="ARBA" id="ARBA00022741"/>
    </source>
</evidence>
<evidence type="ECO:0000256" key="3">
    <source>
        <dbReference type="ARBA" id="ARBA00022705"/>
    </source>
</evidence>
<evidence type="ECO:0000256" key="9">
    <source>
        <dbReference type="ARBA" id="ARBA00023235"/>
    </source>
</evidence>
<keyword evidence="15" id="KW-1185">Reference proteome</keyword>
<dbReference type="PANTHER" id="PTHR30153:SF2">
    <property type="entry name" value="REPLICATIVE DNA HELICASE"/>
    <property type="match status" value="1"/>
</dbReference>
<keyword evidence="8" id="KW-0238">DNA-binding</keyword>
<accession>A0AA48KD79</accession>
<comment type="catalytic activity">
    <reaction evidence="11">
        <text>ATP + H2O = ADP + phosphate + H(+)</text>
        <dbReference type="Rhea" id="RHEA:13065"/>
        <dbReference type="ChEBI" id="CHEBI:15377"/>
        <dbReference type="ChEBI" id="CHEBI:15378"/>
        <dbReference type="ChEBI" id="CHEBI:30616"/>
        <dbReference type="ChEBI" id="CHEBI:43474"/>
        <dbReference type="ChEBI" id="CHEBI:456216"/>
        <dbReference type="EC" id="5.6.2.3"/>
    </reaction>
</comment>
<dbReference type="SUPFAM" id="SSF48024">
    <property type="entry name" value="N-terminal domain of DnaB helicase"/>
    <property type="match status" value="1"/>
</dbReference>
<feature type="region of interest" description="Disordered" evidence="12">
    <location>
        <begin position="429"/>
        <end position="448"/>
    </location>
</feature>
<dbReference type="GO" id="GO:0005524">
    <property type="term" value="F:ATP binding"/>
    <property type="evidence" value="ECO:0007669"/>
    <property type="project" value="UniProtKB-KW"/>
</dbReference>
<evidence type="ECO:0000256" key="5">
    <source>
        <dbReference type="ARBA" id="ARBA00022801"/>
    </source>
</evidence>
<gene>
    <name evidence="14" type="ORF">METESE_29470</name>
</gene>
<dbReference type="AlphaFoldDB" id="A0AA48KD79"/>
<dbReference type="GO" id="GO:1990077">
    <property type="term" value="C:primosome complex"/>
    <property type="evidence" value="ECO:0007669"/>
    <property type="project" value="UniProtKB-KW"/>
</dbReference>
<feature type="domain" description="SF4 helicase" evidence="13">
    <location>
        <begin position="174"/>
        <end position="429"/>
    </location>
</feature>
<dbReference type="GO" id="GO:0005829">
    <property type="term" value="C:cytosol"/>
    <property type="evidence" value="ECO:0007669"/>
    <property type="project" value="TreeGrafter"/>
</dbReference>
<dbReference type="InterPro" id="IPR036185">
    <property type="entry name" value="DNA_heli_DnaB-like_N_sf"/>
</dbReference>
<dbReference type="RefSeq" id="WP_316410507.1">
    <property type="nucleotide sequence ID" value="NZ_AP027081.1"/>
</dbReference>
<dbReference type="InterPro" id="IPR007693">
    <property type="entry name" value="DNA_helicase_DnaB-like_N"/>
</dbReference>
<dbReference type="GO" id="GO:0003677">
    <property type="term" value="F:DNA binding"/>
    <property type="evidence" value="ECO:0007669"/>
    <property type="project" value="UniProtKB-KW"/>
</dbReference>
<keyword evidence="7" id="KW-0067">ATP-binding</keyword>
<comment type="similarity">
    <text evidence="1">Belongs to the helicase family. DnaB subfamily.</text>
</comment>
<evidence type="ECO:0000259" key="13">
    <source>
        <dbReference type="PROSITE" id="PS51199"/>
    </source>
</evidence>
<evidence type="ECO:0000256" key="10">
    <source>
        <dbReference type="ARBA" id="ARBA00044969"/>
    </source>
</evidence>
<dbReference type="Gene3D" id="3.40.50.300">
    <property type="entry name" value="P-loop containing nucleotide triphosphate hydrolases"/>
    <property type="match status" value="1"/>
</dbReference>
<evidence type="ECO:0000256" key="12">
    <source>
        <dbReference type="SAM" id="MobiDB-lite"/>
    </source>
</evidence>
<keyword evidence="5" id="KW-0378">Hydrolase</keyword>
<dbReference type="InterPro" id="IPR016136">
    <property type="entry name" value="DNA_helicase_N/primase_C"/>
</dbReference>
<dbReference type="Pfam" id="PF00772">
    <property type="entry name" value="DnaB"/>
    <property type="match status" value="1"/>
</dbReference>
<evidence type="ECO:0000256" key="8">
    <source>
        <dbReference type="ARBA" id="ARBA00023125"/>
    </source>
</evidence>
<evidence type="ECO:0000313" key="14">
    <source>
        <dbReference type="EMBL" id="BDU77989.1"/>
    </source>
</evidence>
<dbReference type="Proteomes" id="UP001228113">
    <property type="component" value="Chromosome"/>
</dbReference>
<dbReference type="GO" id="GO:0043139">
    <property type="term" value="F:5'-3' DNA helicase activity"/>
    <property type="evidence" value="ECO:0007669"/>
    <property type="project" value="UniProtKB-EC"/>
</dbReference>
<evidence type="ECO:0000256" key="1">
    <source>
        <dbReference type="ARBA" id="ARBA00008428"/>
    </source>
</evidence>
<keyword evidence="3" id="KW-0235">DNA replication</keyword>
<reference evidence="14" key="1">
    <citation type="journal article" date="2023" name="Int. J. Syst. Evol. Microbiol.">
        <title>Mesoterricola silvestris gen. nov., sp. nov., Mesoterricola sediminis sp. nov., Geothrix oryzae sp. nov., Geothrix edaphica sp. nov., Geothrix rubra sp. nov., and Geothrix limicola sp. nov., six novel members of Acidobacteriota isolated from soils.</title>
        <authorList>
            <person name="Itoh H."/>
            <person name="Sugisawa Y."/>
            <person name="Mise K."/>
            <person name="Xu Z."/>
            <person name="Kuniyasu M."/>
            <person name="Ushijima N."/>
            <person name="Kawano K."/>
            <person name="Kobayashi E."/>
            <person name="Shiratori Y."/>
            <person name="Masuda Y."/>
            <person name="Senoo K."/>
        </authorList>
    </citation>
    <scope>NUCLEOTIDE SEQUENCE</scope>
    <source>
        <strain evidence="14">W786</strain>
    </source>
</reference>
<dbReference type="PANTHER" id="PTHR30153">
    <property type="entry name" value="REPLICATIVE DNA HELICASE DNAB"/>
    <property type="match status" value="1"/>
</dbReference>
<dbReference type="EMBL" id="AP027081">
    <property type="protein sequence ID" value="BDU77989.1"/>
    <property type="molecule type" value="Genomic_DNA"/>
</dbReference>
<dbReference type="Pfam" id="PF03796">
    <property type="entry name" value="DnaB_C"/>
    <property type="match status" value="1"/>
</dbReference>
<keyword evidence="6 14" id="KW-0347">Helicase</keyword>
<dbReference type="Gene3D" id="1.10.860.10">
    <property type="entry name" value="DNAb Helicase, Chain A"/>
    <property type="match status" value="1"/>
</dbReference>
<evidence type="ECO:0000256" key="11">
    <source>
        <dbReference type="ARBA" id="ARBA00048954"/>
    </source>
</evidence>
<dbReference type="PROSITE" id="PS51199">
    <property type="entry name" value="SF4_HELICASE"/>
    <property type="match status" value="1"/>
</dbReference>
<dbReference type="KEGG" id="msea:METESE_29470"/>
<dbReference type="GO" id="GO:0016787">
    <property type="term" value="F:hydrolase activity"/>
    <property type="evidence" value="ECO:0007669"/>
    <property type="project" value="UniProtKB-KW"/>
</dbReference>
<dbReference type="EC" id="5.6.2.3" evidence="10"/>
<dbReference type="InterPro" id="IPR027417">
    <property type="entry name" value="P-loop_NTPase"/>
</dbReference>
<evidence type="ECO:0000256" key="7">
    <source>
        <dbReference type="ARBA" id="ARBA00022840"/>
    </source>
</evidence>
<proteinExistence type="inferred from homology"/>
<name>A0AA48KD79_9BACT</name>
<keyword evidence="9" id="KW-0413">Isomerase</keyword>
<keyword evidence="2" id="KW-0639">Primosome</keyword>
<evidence type="ECO:0000256" key="6">
    <source>
        <dbReference type="ARBA" id="ARBA00022806"/>
    </source>
</evidence>
<evidence type="ECO:0000256" key="2">
    <source>
        <dbReference type="ARBA" id="ARBA00022515"/>
    </source>
</evidence>
<keyword evidence="4" id="KW-0547">Nucleotide-binding</keyword>
<evidence type="ECO:0000313" key="15">
    <source>
        <dbReference type="Proteomes" id="UP001228113"/>
    </source>
</evidence>
<dbReference type="SUPFAM" id="SSF52540">
    <property type="entry name" value="P-loop containing nucleoside triphosphate hydrolases"/>
    <property type="match status" value="1"/>
</dbReference>
<dbReference type="InterPro" id="IPR007694">
    <property type="entry name" value="DNA_helicase_DnaB-like_C"/>
</dbReference>